<feature type="binding site" evidence="8">
    <location>
        <position position="157"/>
    </location>
    <ligand>
        <name>(R)-pantoate</name>
        <dbReference type="ChEBI" id="CHEBI:15980"/>
    </ligand>
</feature>
<evidence type="ECO:0000256" key="1">
    <source>
        <dbReference type="ARBA" id="ARBA00004990"/>
    </source>
</evidence>
<dbReference type="InterPro" id="IPR003721">
    <property type="entry name" value="Pantoate_ligase"/>
</dbReference>
<dbReference type="InterPro" id="IPR004821">
    <property type="entry name" value="Cyt_trans-like"/>
</dbReference>
<keyword evidence="5 8" id="KW-0547">Nucleotide-binding</keyword>
<comment type="function">
    <text evidence="8">Catalyzes the condensation of pantoate with beta-alanine in an ATP-dependent reaction via a pantoyl-adenylate intermediate.</text>
</comment>
<dbReference type="HAMAP" id="MF_00158">
    <property type="entry name" value="PanC"/>
    <property type="match status" value="1"/>
</dbReference>
<accession>A0ABT9JQM5</accession>
<keyword evidence="4 8" id="KW-0566">Pantothenate biosynthesis</keyword>
<feature type="binding site" evidence="8">
    <location>
        <position position="180"/>
    </location>
    <ligand>
        <name>ATP</name>
        <dbReference type="ChEBI" id="CHEBI:30616"/>
    </ligand>
</feature>
<dbReference type="Gene3D" id="3.30.1300.10">
    <property type="entry name" value="Pantoate-beta-alanine ligase, C-terminal domain"/>
    <property type="match status" value="1"/>
</dbReference>
<evidence type="ECO:0000256" key="4">
    <source>
        <dbReference type="ARBA" id="ARBA00022655"/>
    </source>
</evidence>
<dbReference type="GO" id="GO:0016874">
    <property type="term" value="F:ligase activity"/>
    <property type="evidence" value="ECO:0007669"/>
    <property type="project" value="UniProtKB-KW"/>
</dbReference>
<reference evidence="10" key="1">
    <citation type="journal article" date="2019" name="Int. J. Syst. Evol. Microbiol.">
        <title>The Global Catalogue of Microorganisms (GCM) 10K type strain sequencing project: providing services to taxonomists for standard genome sequencing and annotation.</title>
        <authorList>
            <consortium name="The Broad Institute Genomics Platform"/>
            <consortium name="The Broad Institute Genome Sequencing Center for Infectious Disease"/>
            <person name="Wu L."/>
            <person name="Ma J."/>
        </authorList>
    </citation>
    <scope>NUCLEOTIDE SEQUENCE [LARGE SCALE GENOMIC DNA]</scope>
    <source>
        <strain evidence="10">VKM B-3159</strain>
    </source>
</reference>
<dbReference type="PANTHER" id="PTHR21299:SF1">
    <property type="entry name" value="PANTOATE--BETA-ALANINE LIGASE"/>
    <property type="match status" value="1"/>
</dbReference>
<comment type="subcellular location">
    <subcellularLocation>
        <location evidence="8">Cytoplasm</location>
    </subcellularLocation>
</comment>
<dbReference type="InterPro" id="IPR014729">
    <property type="entry name" value="Rossmann-like_a/b/a_fold"/>
</dbReference>
<comment type="miscellaneous">
    <text evidence="8">The reaction proceeds by a bi uni uni bi ping pong mechanism.</text>
</comment>
<dbReference type="RefSeq" id="WP_306388568.1">
    <property type="nucleotide sequence ID" value="NZ_JAVCAP010000004.1"/>
</dbReference>
<comment type="caution">
    <text evidence="9">The sequence shown here is derived from an EMBL/GenBank/DDBJ whole genome shotgun (WGS) entry which is preliminary data.</text>
</comment>
<organism evidence="9 10">
    <name type="scientific">Methylophilus aquaticus</name>
    <dbReference type="NCBI Taxonomy" id="1971610"/>
    <lineage>
        <taxon>Bacteria</taxon>
        <taxon>Pseudomonadati</taxon>
        <taxon>Pseudomonadota</taxon>
        <taxon>Betaproteobacteria</taxon>
        <taxon>Nitrosomonadales</taxon>
        <taxon>Methylophilaceae</taxon>
        <taxon>Methylophilus</taxon>
    </lineage>
</organism>
<dbReference type="NCBIfam" id="TIGR00018">
    <property type="entry name" value="panC"/>
    <property type="match status" value="1"/>
</dbReference>
<evidence type="ECO:0000256" key="3">
    <source>
        <dbReference type="ARBA" id="ARBA00022598"/>
    </source>
</evidence>
<feature type="binding site" evidence="8">
    <location>
        <position position="59"/>
    </location>
    <ligand>
        <name>beta-alanine</name>
        <dbReference type="ChEBI" id="CHEBI:57966"/>
    </ligand>
</feature>
<dbReference type="Pfam" id="PF02569">
    <property type="entry name" value="Pantoate_ligase"/>
    <property type="match status" value="1"/>
</dbReference>
<comment type="catalytic activity">
    <reaction evidence="7 8">
        <text>(R)-pantoate + beta-alanine + ATP = (R)-pantothenate + AMP + diphosphate + H(+)</text>
        <dbReference type="Rhea" id="RHEA:10912"/>
        <dbReference type="ChEBI" id="CHEBI:15378"/>
        <dbReference type="ChEBI" id="CHEBI:15980"/>
        <dbReference type="ChEBI" id="CHEBI:29032"/>
        <dbReference type="ChEBI" id="CHEBI:30616"/>
        <dbReference type="ChEBI" id="CHEBI:33019"/>
        <dbReference type="ChEBI" id="CHEBI:57966"/>
        <dbReference type="ChEBI" id="CHEBI:456215"/>
        <dbReference type="EC" id="6.3.2.1"/>
    </reaction>
</comment>
<dbReference type="EMBL" id="JAVCAP010000004">
    <property type="protein sequence ID" value="MDP8566867.1"/>
    <property type="molecule type" value="Genomic_DNA"/>
</dbReference>
<dbReference type="EC" id="6.3.2.1" evidence="8"/>
<keyword evidence="8" id="KW-0963">Cytoplasm</keyword>
<sequence>MHVFHTTRALRAFLDSQCGKRVGFVPTMGNLHAGHCQLVSLAKAQADIVVVSIFVNPLQFGANEDFGNYPRTLQVDCAQLEQVGADVVFAPAVEEMYPDFDGADLKQTVLVQPPPFADMLCGASRPGHFAGVATVVTKLFHLVMPHLAVFGKKDYQQLLVIRALVRQLNFDIEIVAGETLREASGLAMSSRNGYLSADEKVQAAQLYAQLQQIKSALLAGERDYVGITAKAVARLQQWGWQVDYVEIRAQQDLSRPAPETRGCVVLAAARLGNTRLIDNIEVLLD</sequence>
<proteinExistence type="inferred from homology"/>
<name>A0ABT9JQM5_9PROT</name>
<comment type="pathway">
    <text evidence="1 8">Cofactor biosynthesis; (R)-pantothenate biosynthesis; (R)-pantothenate from (R)-pantoate and beta-alanine: step 1/1.</text>
</comment>
<dbReference type="CDD" id="cd00560">
    <property type="entry name" value="PanC"/>
    <property type="match status" value="1"/>
</dbReference>
<evidence type="ECO:0000256" key="5">
    <source>
        <dbReference type="ARBA" id="ARBA00022741"/>
    </source>
</evidence>
<dbReference type="NCBIfam" id="TIGR00125">
    <property type="entry name" value="cyt_tran_rel"/>
    <property type="match status" value="1"/>
</dbReference>
<keyword evidence="6 8" id="KW-0067">ATP-binding</keyword>
<evidence type="ECO:0000313" key="9">
    <source>
        <dbReference type="EMBL" id="MDP8566867.1"/>
    </source>
</evidence>
<feature type="binding site" evidence="8">
    <location>
        <position position="59"/>
    </location>
    <ligand>
        <name>(R)-pantoate</name>
        <dbReference type="ChEBI" id="CHEBI:15980"/>
    </ligand>
</feature>
<feature type="binding site" evidence="8">
    <location>
        <begin position="151"/>
        <end position="154"/>
    </location>
    <ligand>
        <name>ATP</name>
        <dbReference type="ChEBI" id="CHEBI:30616"/>
    </ligand>
</feature>
<keyword evidence="10" id="KW-1185">Reference proteome</keyword>
<feature type="binding site" evidence="8">
    <location>
        <begin position="28"/>
        <end position="35"/>
    </location>
    <ligand>
        <name>ATP</name>
        <dbReference type="ChEBI" id="CHEBI:30616"/>
    </ligand>
</feature>
<comment type="similarity">
    <text evidence="2 8">Belongs to the pantothenate synthetase family.</text>
</comment>
<feature type="active site" description="Proton donor" evidence="8">
    <location>
        <position position="35"/>
    </location>
</feature>
<evidence type="ECO:0000313" key="10">
    <source>
        <dbReference type="Proteomes" id="UP001225906"/>
    </source>
</evidence>
<evidence type="ECO:0000256" key="2">
    <source>
        <dbReference type="ARBA" id="ARBA00009256"/>
    </source>
</evidence>
<comment type="subunit">
    <text evidence="8">Homodimer.</text>
</comment>
<feature type="binding site" evidence="8">
    <location>
        <begin position="188"/>
        <end position="191"/>
    </location>
    <ligand>
        <name>ATP</name>
        <dbReference type="ChEBI" id="CHEBI:30616"/>
    </ligand>
</feature>
<evidence type="ECO:0000256" key="7">
    <source>
        <dbReference type="ARBA" id="ARBA00048258"/>
    </source>
</evidence>
<evidence type="ECO:0000256" key="8">
    <source>
        <dbReference type="HAMAP-Rule" id="MF_00158"/>
    </source>
</evidence>
<dbReference type="PANTHER" id="PTHR21299">
    <property type="entry name" value="CYTIDYLATE KINASE/PANTOATE-BETA-ALANINE LIGASE"/>
    <property type="match status" value="1"/>
</dbReference>
<dbReference type="Gene3D" id="3.40.50.620">
    <property type="entry name" value="HUPs"/>
    <property type="match status" value="1"/>
</dbReference>
<evidence type="ECO:0000256" key="6">
    <source>
        <dbReference type="ARBA" id="ARBA00022840"/>
    </source>
</evidence>
<dbReference type="SUPFAM" id="SSF52374">
    <property type="entry name" value="Nucleotidylyl transferase"/>
    <property type="match status" value="1"/>
</dbReference>
<protein>
    <recommendedName>
        <fullName evidence="8">Pantothenate synthetase</fullName>
        <shortName evidence="8">PS</shortName>
        <ecNumber evidence="8">6.3.2.1</ecNumber>
    </recommendedName>
    <alternativeName>
        <fullName evidence="8">Pantoate--beta-alanine ligase</fullName>
    </alternativeName>
    <alternativeName>
        <fullName evidence="8">Pantoate-activating enzyme</fullName>
    </alternativeName>
</protein>
<dbReference type="InterPro" id="IPR042176">
    <property type="entry name" value="Pantoate_ligase_C"/>
</dbReference>
<dbReference type="Proteomes" id="UP001225906">
    <property type="component" value="Unassembled WGS sequence"/>
</dbReference>
<keyword evidence="3 8" id="KW-0436">Ligase</keyword>
<gene>
    <name evidence="8 9" type="primary">panC</name>
    <name evidence="9" type="ORF">Q9291_03285</name>
</gene>